<evidence type="ECO:0000256" key="1">
    <source>
        <dbReference type="SAM" id="MobiDB-lite"/>
    </source>
</evidence>
<dbReference type="EMBL" id="CADCTP010000136">
    <property type="protein sequence ID" value="CAA9241845.1"/>
    <property type="molecule type" value="Genomic_DNA"/>
</dbReference>
<evidence type="ECO:0000313" key="2">
    <source>
        <dbReference type="EMBL" id="CAA9241845.1"/>
    </source>
</evidence>
<gene>
    <name evidence="2" type="ORF">AVDCRST_MAG41-1430</name>
</gene>
<sequence>ERAVHPAGGPALRAAPAVLPARGPEHGRQPGRALAAVHRPAGPGRAAEPHGPAVRVRGAGGPGPGELRLPGVAGGSVQAVRLPARVRRDLRSRAGRLRLLGPLRPGRGVRADPGPPAAGGVRGRQDPVPGQLRPLSQHPGGGRLVPARGRPGQLPDRLHPPGGPALRRVGRHLLHPRGPGRAVLAGGGHLRHLLPPLPDPGREPARPRPAPVRLGGRRGLRVPADPRRARPAHGAADPPAEADDAGAGGRRAGGPALLDPGQRVRRAAGGVAVGGPGGPGPGRRRAAAVPGPAGAAGRPAAGGPPGGRA</sequence>
<name>A0A6J4I6S9_9ACTN</name>
<organism evidence="2">
    <name type="scientific">uncultured Mycobacteriales bacterium</name>
    <dbReference type="NCBI Taxonomy" id="581187"/>
    <lineage>
        <taxon>Bacteria</taxon>
        <taxon>Bacillati</taxon>
        <taxon>Actinomycetota</taxon>
        <taxon>Actinomycetes</taxon>
        <taxon>Mycobacteriales</taxon>
        <taxon>environmental samples</taxon>
    </lineage>
</organism>
<protein>
    <submittedName>
        <fullName evidence="2">Uncharacterized protein</fullName>
    </submittedName>
</protein>
<feature type="region of interest" description="Disordered" evidence="1">
    <location>
        <begin position="183"/>
        <end position="309"/>
    </location>
</feature>
<dbReference type="AlphaFoldDB" id="A0A6J4I6S9"/>
<feature type="non-terminal residue" evidence="2">
    <location>
        <position position="309"/>
    </location>
</feature>
<accession>A0A6J4I6S9</accession>
<feature type="region of interest" description="Disordered" evidence="1">
    <location>
        <begin position="101"/>
        <end position="165"/>
    </location>
</feature>
<feature type="compositionally biased region" description="Low complexity" evidence="1">
    <location>
        <begin position="287"/>
        <end position="301"/>
    </location>
</feature>
<feature type="compositionally biased region" description="Low complexity" evidence="1">
    <location>
        <begin position="101"/>
        <end position="112"/>
    </location>
</feature>
<feature type="compositionally biased region" description="Low complexity" evidence="1">
    <location>
        <begin position="1"/>
        <end position="22"/>
    </location>
</feature>
<feature type="non-terminal residue" evidence="2">
    <location>
        <position position="1"/>
    </location>
</feature>
<feature type="compositionally biased region" description="Gly residues" evidence="1">
    <location>
        <begin position="271"/>
        <end position="281"/>
    </location>
</feature>
<feature type="region of interest" description="Disordered" evidence="1">
    <location>
        <begin position="1"/>
        <end position="30"/>
    </location>
</feature>
<proteinExistence type="predicted"/>
<reference evidence="2" key="1">
    <citation type="submission" date="2020-02" db="EMBL/GenBank/DDBJ databases">
        <authorList>
            <person name="Meier V. D."/>
        </authorList>
    </citation>
    <scope>NUCLEOTIDE SEQUENCE</scope>
    <source>
        <strain evidence="2">AVDCRST_MAG41</strain>
    </source>
</reference>